<feature type="transmembrane region" description="Helical" evidence="7">
    <location>
        <begin position="110"/>
        <end position="127"/>
    </location>
</feature>
<accession>A0ABQ1WE48</accession>
<dbReference type="InterPro" id="IPR017475">
    <property type="entry name" value="EPS_sugar_tfrase"/>
</dbReference>
<organism evidence="9 10">
    <name type="scientific">Pontibacter amylolyticus</name>
    <dbReference type="NCBI Taxonomy" id="1424080"/>
    <lineage>
        <taxon>Bacteria</taxon>
        <taxon>Pseudomonadati</taxon>
        <taxon>Bacteroidota</taxon>
        <taxon>Cytophagia</taxon>
        <taxon>Cytophagales</taxon>
        <taxon>Hymenobacteraceae</taxon>
        <taxon>Pontibacter</taxon>
    </lineage>
</organism>
<dbReference type="NCBIfam" id="TIGR03025">
    <property type="entry name" value="EPS_sugtrans"/>
    <property type="match status" value="1"/>
</dbReference>
<evidence type="ECO:0000256" key="2">
    <source>
        <dbReference type="ARBA" id="ARBA00006464"/>
    </source>
</evidence>
<feature type="transmembrane region" description="Helical" evidence="7">
    <location>
        <begin position="310"/>
        <end position="331"/>
    </location>
</feature>
<dbReference type="EMBL" id="BMFP01000007">
    <property type="protein sequence ID" value="GGG27097.1"/>
    <property type="molecule type" value="Genomic_DNA"/>
</dbReference>
<keyword evidence="6 7" id="KW-0472">Membrane</keyword>
<feature type="transmembrane region" description="Helical" evidence="7">
    <location>
        <begin position="77"/>
        <end position="98"/>
    </location>
</feature>
<dbReference type="PANTHER" id="PTHR30576">
    <property type="entry name" value="COLANIC BIOSYNTHESIS UDP-GLUCOSE LIPID CARRIER TRANSFERASE"/>
    <property type="match status" value="1"/>
</dbReference>
<reference evidence="10" key="1">
    <citation type="journal article" date="2019" name="Int. J. Syst. Evol. Microbiol.">
        <title>The Global Catalogue of Microorganisms (GCM) 10K type strain sequencing project: providing services to taxonomists for standard genome sequencing and annotation.</title>
        <authorList>
            <consortium name="The Broad Institute Genomics Platform"/>
            <consortium name="The Broad Institute Genome Sequencing Center for Infectious Disease"/>
            <person name="Wu L."/>
            <person name="Ma J."/>
        </authorList>
    </citation>
    <scope>NUCLEOTIDE SEQUENCE [LARGE SCALE GENOMIC DNA]</scope>
    <source>
        <strain evidence="10">CGMCC 1.12749</strain>
    </source>
</reference>
<dbReference type="GO" id="GO:0016740">
    <property type="term" value="F:transferase activity"/>
    <property type="evidence" value="ECO:0007669"/>
    <property type="project" value="UniProtKB-KW"/>
</dbReference>
<keyword evidence="3 9" id="KW-0808">Transferase</keyword>
<comment type="caution">
    <text evidence="9">The sequence shown here is derived from an EMBL/GenBank/DDBJ whole genome shotgun (WGS) entry which is preliminary data.</text>
</comment>
<keyword evidence="5 7" id="KW-1133">Transmembrane helix</keyword>
<keyword evidence="4 7" id="KW-0812">Transmembrane</keyword>
<evidence type="ECO:0000256" key="3">
    <source>
        <dbReference type="ARBA" id="ARBA00022679"/>
    </source>
</evidence>
<protein>
    <submittedName>
        <fullName evidence="9">Sugar transferase</fullName>
    </submittedName>
</protein>
<evidence type="ECO:0000256" key="1">
    <source>
        <dbReference type="ARBA" id="ARBA00004141"/>
    </source>
</evidence>
<evidence type="ECO:0000259" key="8">
    <source>
        <dbReference type="Pfam" id="PF02397"/>
    </source>
</evidence>
<feature type="domain" description="Bacterial sugar transferase" evidence="8">
    <location>
        <begin position="309"/>
        <end position="490"/>
    </location>
</feature>
<dbReference type="Pfam" id="PF02397">
    <property type="entry name" value="Bac_transf"/>
    <property type="match status" value="1"/>
</dbReference>
<evidence type="ECO:0000256" key="6">
    <source>
        <dbReference type="ARBA" id="ARBA00023136"/>
    </source>
</evidence>
<evidence type="ECO:0000313" key="10">
    <source>
        <dbReference type="Proteomes" id="UP000634043"/>
    </source>
</evidence>
<dbReference type="PANTHER" id="PTHR30576:SF0">
    <property type="entry name" value="UNDECAPRENYL-PHOSPHATE N-ACETYLGALACTOSAMINYL 1-PHOSPHATE TRANSFERASE-RELATED"/>
    <property type="match status" value="1"/>
</dbReference>
<evidence type="ECO:0000256" key="5">
    <source>
        <dbReference type="ARBA" id="ARBA00022989"/>
    </source>
</evidence>
<proteinExistence type="inferred from homology"/>
<feature type="transmembrane region" description="Helical" evidence="7">
    <location>
        <begin position="139"/>
        <end position="160"/>
    </location>
</feature>
<evidence type="ECO:0000256" key="4">
    <source>
        <dbReference type="ARBA" id="ARBA00022692"/>
    </source>
</evidence>
<name>A0ABQ1WE48_9BACT</name>
<comment type="similarity">
    <text evidence="2">Belongs to the bacterial sugar transferase family.</text>
</comment>
<keyword evidence="10" id="KW-1185">Reference proteome</keyword>
<dbReference type="Gene3D" id="3.40.50.720">
    <property type="entry name" value="NAD(P)-binding Rossmann-like Domain"/>
    <property type="match status" value="1"/>
</dbReference>
<feature type="transmembrane region" description="Helical" evidence="7">
    <location>
        <begin position="44"/>
        <end position="65"/>
    </location>
</feature>
<comment type="subcellular location">
    <subcellularLocation>
        <location evidence="1">Membrane</location>
        <topology evidence="1">Multi-pass membrane protein</topology>
    </subcellularLocation>
</comment>
<gene>
    <name evidence="9" type="ORF">GCM10011323_33260</name>
</gene>
<evidence type="ECO:0000256" key="7">
    <source>
        <dbReference type="SAM" id="Phobius"/>
    </source>
</evidence>
<sequence length="495" mass="56527">MSTTASTKQTETNLFAAPLFRKVNSLVPNKRRSFAFEIADRKSLLYLIDMLFILVAIGAYCTWLYPEIGAKELISDYYGWLLSGVVFWSFFSYVFDLYSLENIDNFYSTLKYLLVASSLTILAYLASPWFTPSLPDSKLAVFLFAFNVIAPLVVWRYTYFRLLDRPIFLKRVLVVGAGWSSKSLIDVFANGDAFNFHLGYKVVGIIDSDTKEVVYKGVRIVNGTNDFAKLVRRLKIDEIIVEETSETNNSAALRELTKCRMNGAAVTSLSDFYERLTGRVLINAAAQNFHLAFPYNRNNFRRAYLTFSRALDICFGLVGTLLCVVLIPFVYVSNFFGSRGPLFYKQERVGLYGKTFCITKFRSMVVDAEKNGAAWAQQNDSRITSVGRFLRRSRIDELPQAWSVLKGDMSLIGPRPERPVFVQQLKKEIPFYDTRHLAKPGITGWAQAIYKYGSNTQDALMKVQYDLYYLKNRSIMMDIKVLLKTISVVVRFKGM</sequence>
<dbReference type="Proteomes" id="UP000634043">
    <property type="component" value="Unassembled WGS sequence"/>
</dbReference>
<dbReference type="InterPro" id="IPR003362">
    <property type="entry name" value="Bact_transf"/>
</dbReference>
<evidence type="ECO:0000313" key="9">
    <source>
        <dbReference type="EMBL" id="GGG27097.1"/>
    </source>
</evidence>